<dbReference type="SUPFAM" id="SSF54534">
    <property type="entry name" value="FKBP-like"/>
    <property type="match status" value="1"/>
</dbReference>
<dbReference type="Gene3D" id="3.10.50.40">
    <property type="match status" value="1"/>
</dbReference>
<evidence type="ECO:0000313" key="9">
    <source>
        <dbReference type="Proteomes" id="UP000031561"/>
    </source>
</evidence>
<dbReference type="RefSeq" id="WP_166282458.1">
    <property type="nucleotide sequence ID" value="NZ_JTHE03000065.1"/>
</dbReference>
<dbReference type="InterPro" id="IPR050245">
    <property type="entry name" value="PrsA_foldase"/>
</dbReference>
<dbReference type="PANTHER" id="PTHR47245">
    <property type="entry name" value="PEPTIDYLPROLYL ISOMERASE"/>
    <property type="match status" value="1"/>
</dbReference>
<proteinExistence type="predicted"/>
<dbReference type="GO" id="GO:0003755">
    <property type="term" value="F:peptidyl-prolyl cis-trans isomerase activity"/>
    <property type="evidence" value="ECO:0007669"/>
    <property type="project" value="UniProtKB-KW"/>
</dbReference>
<sequence>MLQLKDPRPLDQLPDQWHAGNWELPEVTGDQILASLSRQGKMADWVAQAERSLLIHHICQVLEIEVSESELQRAGDAFRRSHGLESTVKTQAWLTQHQMSLEDWAASLYENLLTQKLQVALFGSSVDQHYLNHRHDYDRVALSQILVQEQALAEALRHQLVQDASAFCQLALEHSMRSDRFQTGGYLGVHYLKTLQPEVHDAIQQGQTGEILGPFHINHRYSLIKIEKKFPTHLSPDLRTEILENLLEEWLVELKNSKLKN</sequence>
<dbReference type="Pfam" id="PF00639">
    <property type="entry name" value="Rotamase"/>
    <property type="match status" value="1"/>
</dbReference>
<organism evidence="8 9">
    <name type="scientific">Lyngbya confervoides BDU141951</name>
    <dbReference type="NCBI Taxonomy" id="1574623"/>
    <lineage>
        <taxon>Bacteria</taxon>
        <taxon>Bacillati</taxon>
        <taxon>Cyanobacteriota</taxon>
        <taxon>Cyanophyceae</taxon>
        <taxon>Oscillatoriophycideae</taxon>
        <taxon>Oscillatoriales</taxon>
        <taxon>Microcoleaceae</taxon>
        <taxon>Lyngbya</taxon>
    </lineage>
</organism>
<evidence type="ECO:0000256" key="3">
    <source>
        <dbReference type="ARBA" id="ARBA00022729"/>
    </source>
</evidence>
<comment type="catalytic activity">
    <reaction evidence="1">
        <text>[protein]-peptidylproline (omega=180) = [protein]-peptidylproline (omega=0)</text>
        <dbReference type="Rhea" id="RHEA:16237"/>
        <dbReference type="Rhea" id="RHEA-COMP:10747"/>
        <dbReference type="Rhea" id="RHEA-COMP:10748"/>
        <dbReference type="ChEBI" id="CHEBI:83833"/>
        <dbReference type="ChEBI" id="CHEBI:83834"/>
        <dbReference type="EC" id="5.2.1.8"/>
    </reaction>
</comment>
<dbReference type="AlphaFoldDB" id="A0ABD4T4S5"/>
<dbReference type="Proteomes" id="UP000031561">
    <property type="component" value="Unassembled WGS sequence"/>
</dbReference>
<dbReference type="EC" id="5.2.1.8" evidence="2"/>
<comment type="caution">
    <text evidence="8">The sequence shown here is derived from an EMBL/GenBank/DDBJ whole genome shotgun (WGS) entry which is preliminary data.</text>
</comment>
<evidence type="ECO:0000256" key="5">
    <source>
        <dbReference type="ARBA" id="ARBA00023235"/>
    </source>
</evidence>
<keyword evidence="3" id="KW-0732">Signal</keyword>
<accession>A0ABD4T4S5</accession>
<dbReference type="InterPro" id="IPR000297">
    <property type="entry name" value="PPIase_PpiC"/>
</dbReference>
<keyword evidence="5 6" id="KW-0413">Isomerase</keyword>
<gene>
    <name evidence="8" type="ORF">QQ91_0012275</name>
</gene>
<dbReference type="PANTHER" id="PTHR47245:SF1">
    <property type="entry name" value="FOLDASE PROTEIN PRSA"/>
    <property type="match status" value="1"/>
</dbReference>
<evidence type="ECO:0000313" key="8">
    <source>
        <dbReference type="EMBL" id="MCM1983594.1"/>
    </source>
</evidence>
<dbReference type="EMBL" id="JTHE03000065">
    <property type="protein sequence ID" value="MCM1983594.1"/>
    <property type="molecule type" value="Genomic_DNA"/>
</dbReference>
<keyword evidence="4 6" id="KW-0697">Rotamase</keyword>
<evidence type="ECO:0000256" key="4">
    <source>
        <dbReference type="ARBA" id="ARBA00023110"/>
    </source>
</evidence>
<reference evidence="8 9" key="1">
    <citation type="journal article" date="2015" name="Genome Announc.">
        <title>Draft Genome Sequence of Filamentous Marine Cyanobacterium Lyngbya confervoides Strain BDU141951.</title>
        <authorList>
            <person name="Chandrababunaidu M.M."/>
            <person name="Sen D."/>
            <person name="Tripathy S."/>
        </authorList>
    </citation>
    <scope>NUCLEOTIDE SEQUENCE [LARGE SCALE GENOMIC DNA]</scope>
    <source>
        <strain evidence="8 9">BDU141951</strain>
    </source>
</reference>
<evidence type="ECO:0000259" key="7">
    <source>
        <dbReference type="PROSITE" id="PS50198"/>
    </source>
</evidence>
<evidence type="ECO:0000256" key="2">
    <source>
        <dbReference type="ARBA" id="ARBA00013194"/>
    </source>
</evidence>
<evidence type="ECO:0000256" key="6">
    <source>
        <dbReference type="PROSITE-ProRule" id="PRU00278"/>
    </source>
</evidence>
<dbReference type="InterPro" id="IPR046357">
    <property type="entry name" value="PPIase_dom_sf"/>
</dbReference>
<keyword evidence="9" id="KW-1185">Reference proteome</keyword>
<protein>
    <recommendedName>
        <fullName evidence="2">peptidylprolyl isomerase</fullName>
        <ecNumber evidence="2">5.2.1.8</ecNumber>
    </recommendedName>
</protein>
<evidence type="ECO:0000256" key="1">
    <source>
        <dbReference type="ARBA" id="ARBA00000971"/>
    </source>
</evidence>
<dbReference type="PROSITE" id="PS50198">
    <property type="entry name" value="PPIC_PPIASE_2"/>
    <property type="match status" value="1"/>
</dbReference>
<name>A0ABD4T4S5_9CYAN</name>
<feature type="domain" description="PpiC" evidence="7">
    <location>
        <begin position="137"/>
        <end position="228"/>
    </location>
</feature>